<dbReference type="KEGG" id="ssm:Spirs_0634"/>
<dbReference type="GO" id="GO:0042597">
    <property type="term" value="C:periplasmic space"/>
    <property type="evidence" value="ECO:0007669"/>
    <property type="project" value="UniProtKB-SubCell"/>
</dbReference>
<dbReference type="STRING" id="573413.Spirs_0634"/>
<evidence type="ECO:0000313" key="4">
    <source>
        <dbReference type="EMBL" id="ADK79777.1"/>
    </source>
</evidence>
<dbReference type="CDD" id="cd14748">
    <property type="entry name" value="PBP2_UgpB"/>
    <property type="match status" value="1"/>
</dbReference>
<accession>E1RBP7</accession>
<dbReference type="Gene3D" id="3.40.190.10">
    <property type="entry name" value="Periplasmic binding protein-like II"/>
    <property type="match status" value="2"/>
</dbReference>
<evidence type="ECO:0000313" key="5">
    <source>
        <dbReference type="Proteomes" id="UP000002318"/>
    </source>
</evidence>
<comment type="similarity">
    <text evidence="2">Belongs to the bacterial solute-binding protein 1 family.</text>
</comment>
<proteinExistence type="inferred from homology"/>
<dbReference type="OrthoDB" id="9798191at2"/>
<keyword evidence="3" id="KW-0732">Signal</keyword>
<dbReference type="HOGENOM" id="CLU_031285_3_1_12"/>
<dbReference type="PANTHER" id="PTHR43649">
    <property type="entry name" value="ARABINOSE-BINDING PROTEIN-RELATED"/>
    <property type="match status" value="1"/>
</dbReference>
<dbReference type="Pfam" id="PF13416">
    <property type="entry name" value="SBP_bac_8"/>
    <property type="match status" value="1"/>
</dbReference>
<dbReference type="SUPFAM" id="SSF53850">
    <property type="entry name" value="Periplasmic binding protein-like II"/>
    <property type="match status" value="1"/>
</dbReference>
<organism evidence="4 5">
    <name type="scientific">Sediminispirochaeta smaragdinae (strain DSM 11293 / JCM 15392 / SEBR 4228)</name>
    <name type="common">Spirochaeta smaragdinae</name>
    <dbReference type="NCBI Taxonomy" id="573413"/>
    <lineage>
        <taxon>Bacteria</taxon>
        <taxon>Pseudomonadati</taxon>
        <taxon>Spirochaetota</taxon>
        <taxon>Spirochaetia</taxon>
        <taxon>Spirochaetales</taxon>
        <taxon>Spirochaetaceae</taxon>
        <taxon>Sediminispirochaeta</taxon>
    </lineage>
</organism>
<comment type="subcellular location">
    <subcellularLocation>
        <location evidence="1">Periplasm</location>
    </subcellularLocation>
</comment>
<protein>
    <submittedName>
        <fullName evidence="4">Extracellular solute-binding protein family 1</fullName>
    </submittedName>
</protein>
<feature type="signal peptide" evidence="3">
    <location>
        <begin position="1"/>
        <end position="23"/>
    </location>
</feature>
<dbReference type="eggNOG" id="COG1653">
    <property type="taxonomic scope" value="Bacteria"/>
</dbReference>
<dbReference type="AlphaFoldDB" id="E1RBP7"/>
<evidence type="ECO:0000256" key="1">
    <source>
        <dbReference type="ARBA" id="ARBA00004418"/>
    </source>
</evidence>
<keyword evidence="5" id="KW-1185">Reference proteome</keyword>
<evidence type="ECO:0000256" key="2">
    <source>
        <dbReference type="ARBA" id="ARBA00008520"/>
    </source>
</evidence>
<name>E1RBP7_SEDSS</name>
<dbReference type="Proteomes" id="UP000002318">
    <property type="component" value="Chromosome"/>
</dbReference>
<dbReference type="EMBL" id="CP002116">
    <property type="protein sequence ID" value="ADK79777.1"/>
    <property type="molecule type" value="Genomic_DNA"/>
</dbReference>
<sequence length="437" mass="48323">MRQNRMILLAAVSLLISGGLLFAGGNQEAPKEGSTPDKIEITFTHVFSGARGEVMKGIVDRFNASQDRIVVSQRDVPGWYGGLLEQLQTLAVGKQLPEVTIMSLSESTTMRSQLGAVSMQHYIDHDGYNLDPFIPRMLDLGRDAATGEQFALPFAVSTPLIFVNRDLLRAKGIDAPVQPETWAQIREWAKTVSDPAAGINGIGFQLDFDTWQFQILLDSFGGQMADVATRKVLFNKEAGQRVMDFWLGMMLKDGSFPNITGSEAADNFINGKLGIIVATTGNLRSFTENAQFDLGVLELPTWDDLERKNPRRIAGGGSNIFILPSTPEKQEAAWEFVKFALNEESMKAITEGMGYMTARKVMADPDGPMADYMAKYPDSLRAYDMIDDLVNWYNWPRQGARITQTLLDNIIAAFNEQKSGKEALDDAANATMQILGW</sequence>
<dbReference type="PANTHER" id="PTHR43649:SF30">
    <property type="entry name" value="ABC TRANSPORTER SUBSTRATE-BINDING PROTEIN"/>
    <property type="match status" value="1"/>
</dbReference>
<dbReference type="InterPro" id="IPR006059">
    <property type="entry name" value="SBP"/>
</dbReference>
<dbReference type="RefSeq" id="WP_013253241.1">
    <property type="nucleotide sequence ID" value="NC_014364.1"/>
</dbReference>
<gene>
    <name evidence="4" type="ordered locus">Spirs_0634</name>
</gene>
<feature type="chain" id="PRO_5003150670" evidence="3">
    <location>
        <begin position="24"/>
        <end position="437"/>
    </location>
</feature>
<evidence type="ECO:0000256" key="3">
    <source>
        <dbReference type="SAM" id="SignalP"/>
    </source>
</evidence>
<dbReference type="InterPro" id="IPR050490">
    <property type="entry name" value="Bact_solute-bd_prot1"/>
</dbReference>
<reference evidence="5" key="1">
    <citation type="journal article" date="2010" name="Stand. Genomic Sci.">
        <title>Complete genome sequence of Spirochaeta smaragdinae type strain (SEBR 4228).</title>
        <authorList>
            <person name="Mavromatis K."/>
            <person name="Yasawong M."/>
            <person name="Chertkov O."/>
            <person name="Lapidus A."/>
            <person name="Lucas S."/>
            <person name="Nolan M."/>
            <person name="Del Rio T.G."/>
            <person name="Tice H."/>
            <person name="Cheng J.F."/>
            <person name="Pitluck S."/>
            <person name="Liolios K."/>
            <person name="Ivanova N."/>
            <person name="Tapia R."/>
            <person name="Han C."/>
            <person name="Bruce D."/>
            <person name="Goodwin L."/>
            <person name="Pati A."/>
            <person name="Chen A."/>
            <person name="Palaniappan K."/>
            <person name="Land M."/>
            <person name="Hauser L."/>
            <person name="Chang Y.J."/>
            <person name="Jeffries C.D."/>
            <person name="Detter J.C."/>
            <person name="Rohde M."/>
            <person name="Brambilla E."/>
            <person name="Spring S."/>
            <person name="Goker M."/>
            <person name="Sikorski J."/>
            <person name="Woyke T."/>
            <person name="Bristow J."/>
            <person name="Eisen J.A."/>
            <person name="Markowitz V."/>
            <person name="Hugenholtz P."/>
            <person name="Klenk H.P."/>
            <person name="Kyrpides N.C."/>
        </authorList>
    </citation>
    <scope>NUCLEOTIDE SEQUENCE [LARGE SCALE GENOMIC DNA]</scope>
    <source>
        <strain evidence="5">DSM 11293 / JCM 15392 / SEBR 4228</strain>
    </source>
</reference>